<reference evidence="5" key="2">
    <citation type="submission" date="2020-12" db="UniProtKB">
        <authorList>
            <consortium name="WormBaseParasite"/>
        </authorList>
    </citation>
    <scope>IDENTIFICATION</scope>
</reference>
<dbReference type="OrthoDB" id="1926336at2759"/>
<accession>A0A090L3G3</accession>
<dbReference type="GeneID" id="36376592"/>
<reference evidence="3 4" key="1">
    <citation type="submission" date="2014-09" db="EMBL/GenBank/DDBJ databases">
        <authorList>
            <person name="Martin A.A."/>
        </authorList>
    </citation>
    <scope>NUCLEOTIDE SEQUENCE</scope>
    <source>
        <strain evidence="4">ED321</strain>
        <strain evidence="3">ED321 Heterogonic</strain>
    </source>
</reference>
<dbReference type="STRING" id="34506.A0A090L3G3"/>
<dbReference type="RefSeq" id="XP_024503428.1">
    <property type="nucleotide sequence ID" value="XM_024649563.1"/>
</dbReference>
<dbReference type="AlphaFoldDB" id="A0A090L3G3"/>
<dbReference type="EMBL" id="LN609528">
    <property type="protein sequence ID" value="CEF64227.1"/>
    <property type="molecule type" value="Genomic_DNA"/>
</dbReference>
<dbReference type="WormBase" id="SRAE_1000248200">
    <property type="protein sequence ID" value="SRP08466"/>
    <property type="gene ID" value="WBGene00259097"/>
</dbReference>
<dbReference type="InterPro" id="IPR000237">
    <property type="entry name" value="GRIP_dom"/>
</dbReference>
<gene>
    <name evidence="3 5 6" type="ORF">SRAE_1000248200</name>
</gene>
<proteinExistence type="predicted"/>
<evidence type="ECO:0000313" key="6">
    <source>
        <dbReference type="WormBase" id="SRAE_1000248200"/>
    </source>
</evidence>
<dbReference type="SMART" id="SM00755">
    <property type="entry name" value="Grip"/>
    <property type="match status" value="1"/>
</dbReference>
<dbReference type="Pfam" id="PF01465">
    <property type="entry name" value="GRIP"/>
    <property type="match status" value="1"/>
</dbReference>
<feature type="domain" description="GRIP" evidence="2">
    <location>
        <begin position="429"/>
        <end position="480"/>
    </location>
</feature>
<dbReference type="Proteomes" id="UP000035682">
    <property type="component" value="Unplaced"/>
</dbReference>
<evidence type="ECO:0000259" key="2">
    <source>
        <dbReference type="PROSITE" id="PS50913"/>
    </source>
</evidence>
<evidence type="ECO:0000313" key="5">
    <source>
        <dbReference type="WBParaSite" id="SRAE_1000248200.1"/>
    </source>
</evidence>
<sequence length="506" mass="59585">MSDQIEELNEKVEENSSDDEVFKLKIQLKSIKVENERLMENSKKIKVATMKLKEKLNEKTKSNNELLEEVKSLKDKVKESDELHKESCTDLNEKLVQLEKENSKNEEIVNKLKKELENSIESFETKKLECDKLKNEYEDYKSKVDYLLKQKKDDSKEGSTTNDYAEMACTIRAQNIKITELENEKYSLETELSLLDESYNKLKEEFNKEKQFYIEKLTEFEKDFDSKIKEKEKNFEDDKYTYQQSIKETINNNEFLQKQVDDLKKQVSVLENQLSNATLQVSTLRQTSDVITKKRSHSPEVKSILLPKFEPAINIRSNIEAEMFLNSNEDFSVDDGLSPPIDKNEKFNLKDLLSENFDGVSEISPFNLDKWNSNDTEEEITLEHYEEALQKLKHFESLLKDSEIWNSQLEEQVKFLKTELRRITNNEERMQHLKNIEYVKDVILKFIKDEKVENERKQLIPILKTLLKLSDEEVNVLENFSTKFALNNTGKLTNNWGSYFKNLTGI</sequence>
<keyword evidence="4" id="KW-1185">Reference proteome</keyword>
<dbReference type="PROSITE" id="PS50913">
    <property type="entry name" value="GRIP"/>
    <property type="match status" value="1"/>
</dbReference>
<dbReference type="WBParaSite" id="SRAE_1000248200.1">
    <property type="protein sequence ID" value="SRAE_1000248200.1"/>
    <property type="gene ID" value="WBGene00259097"/>
</dbReference>
<feature type="coiled-coil region" evidence="1">
    <location>
        <begin position="21"/>
        <end position="287"/>
    </location>
</feature>
<evidence type="ECO:0000313" key="4">
    <source>
        <dbReference type="Proteomes" id="UP000035682"/>
    </source>
</evidence>
<evidence type="ECO:0000313" key="3">
    <source>
        <dbReference type="EMBL" id="CEF64227.1"/>
    </source>
</evidence>
<keyword evidence="1" id="KW-0175">Coiled coil</keyword>
<evidence type="ECO:0000256" key="1">
    <source>
        <dbReference type="SAM" id="Coils"/>
    </source>
</evidence>
<organism evidence="3">
    <name type="scientific">Strongyloides ratti</name>
    <name type="common">Parasitic roundworm</name>
    <dbReference type="NCBI Taxonomy" id="34506"/>
    <lineage>
        <taxon>Eukaryota</taxon>
        <taxon>Metazoa</taxon>
        <taxon>Ecdysozoa</taxon>
        <taxon>Nematoda</taxon>
        <taxon>Chromadorea</taxon>
        <taxon>Rhabditida</taxon>
        <taxon>Tylenchina</taxon>
        <taxon>Panagrolaimomorpha</taxon>
        <taxon>Strongyloidoidea</taxon>
        <taxon>Strongyloididae</taxon>
        <taxon>Strongyloides</taxon>
    </lineage>
</organism>
<name>A0A090L3G3_STRRB</name>
<dbReference type="CTD" id="36376592"/>
<protein>
    <submittedName>
        <fullName evidence="3 5">GRIP domain-containing protein</fullName>
    </submittedName>
</protein>